<protein>
    <submittedName>
        <fullName evidence="1">Uncharacterized protein</fullName>
    </submittedName>
</protein>
<reference evidence="1 2" key="1">
    <citation type="journal article" date="2023" name="G3 (Bethesda)">
        <title>A chromosome-length genome assembly and annotation of blackberry (Rubus argutus, cv. 'Hillquist').</title>
        <authorList>
            <person name="Bruna T."/>
            <person name="Aryal R."/>
            <person name="Dudchenko O."/>
            <person name="Sargent D.J."/>
            <person name="Mead D."/>
            <person name="Buti M."/>
            <person name="Cavallini A."/>
            <person name="Hytonen T."/>
            <person name="Andres J."/>
            <person name="Pham M."/>
            <person name="Weisz D."/>
            <person name="Mascagni F."/>
            <person name="Usai G."/>
            <person name="Natali L."/>
            <person name="Bassil N."/>
            <person name="Fernandez G.E."/>
            <person name="Lomsadze A."/>
            <person name="Armour M."/>
            <person name="Olukolu B."/>
            <person name="Poorten T."/>
            <person name="Britton C."/>
            <person name="Davik J."/>
            <person name="Ashrafi H."/>
            <person name="Aiden E.L."/>
            <person name="Borodovsky M."/>
            <person name="Worthington M."/>
        </authorList>
    </citation>
    <scope>NUCLEOTIDE SEQUENCE [LARGE SCALE GENOMIC DNA]</scope>
    <source>
        <strain evidence="1">PI 553951</strain>
    </source>
</reference>
<organism evidence="1 2">
    <name type="scientific">Rubus argutus</name>
    <name type="common">Southern blackberry</name>
    <dbReference type="NCBI Taxonomy" id="59490"/>
    <lineage>
        <taxon>Eukaryota</taxon>
        <taxon>Viridiplantae</taxon>
        <taxon>Streptophyta</taxon>
        <taxon>Embryophyta</taxon>
        <taxon>Tracheophyta</taxon>
        <taxon>Spermatophyta</taxon>
        <taxon>Magnoliopsida</taxon>
        <taxon>eudicotyledons</taxon>
        <taxon>Gunneridae</taxon>
        <taxon>Pentapetalae</taxon>
        <taxon>rosids</taxon>
        <taxon>fabids</taxon>
        <taxon>Rosales</taxon>
        <taxon>Rosaceae</taxon>
        <taxon>Rosoideae</taxon>
        <taxon>Rosoideae incertae sedis</taxon>
        <taxon>Rubus</taxon>
    </lineage>
</organism>
<accession>A0AAW1WJC1</accession>
<comment type="caution">
    <text evidence="1">The sequence shown here is derived from an EMBL/GenBank/DDBJ whole genome shotgun (WGS) entry which is preliminary data.</text>
</comment>
<sequence>MSFDLGEEKFREIPSPGNSFEGVWGIFDGFLTFRNCLCVYAGSMFRTRFSIFMMKQYGVKESLTQVVKLTSDIVPKLYNPKVYLTPLWILENGEILVDKVKKGLHLALYDPKENKLKNVIDHDESYGFASVIYRETLVSPAIGTNIIPSVSHT</sequence>
<evidence type="ECO:0000313" key="1">
    <source>
        <dbReference type="EMBL" id="KAK9924273.1"/>
    </source>
</evidence>
<proteinExistence type="predicted"/>
<name>A0AAW1WJC1_RUBAR</name>
<dbReference type="EMBL" id="JBEDUW010000006">
    <property type="protein sequence ID" value="KAK9924273.1"/>
    <property type="molecule type" value="Genomic_DNA"/>
</dbReference>
<gene>
    <name evidence="1" type="ORF">M0R45_032653</name>
</gene>
<dbReference type="AlphaFoldDB" id="A0AAW1WJC1"/>
<evidence type="ECO:0000313" key="2">
    <source>
        <dbReference type="Proteomes" id="UP001457282"/>
    </source>
</evidence>
<dbReference type="Proteomes" id="UP001457282">
    <property type="component" value="Unassembled WGS sequence"/>
</dbReference>
<keyword evidence="2" id="KW-1185">Reference proteome</keyword>